<protein>
    <submittedName>
        <fullName evidence="1">Uncharacterized protein</fullName>
    </submittedName>
</protein>
<dbReference type="Proteomes" id="UP001282336">
    <property type="component" value="Unassembled WGS sequence"/>
</dbReference>
<dbReference type="RefSeq" id="WP_319627261.1">
    <property type="nucleotide sequence ID" value="NZ_JAWXRB010000002.1"/>
</dbReference>
<accession>A0AAJ2S3Z2</accession>
<dbReference type="AlphaFoldDB" id="A0AAJ2S3Z2"/>
<reference evidence="1" key="1">
    <citation type="submission" date="2023-11" db="EMBL/GenBank/DDBJ databases">
        <title>Scandinavium wanjuensis sp. nov., isolated from lettuce South Korea.</title>
        <authorList>
            <person name="Park J."/>
            <person name="Park S."/>
            <person name="Oh K.K."/>
            <person name="Cho G.S."/>
            <person name="Franz C.M.A.P."/>
        </authorList>
    </citation>
    <scope>NUCLEOTIDE SEQUENCE</scope>
    <source>
        <strain evidence="1">V105_12</strain>
    </source>
</reference>
<comment type="caution">
    <text evidence="1">The sequence shown here is derived from an EMBL/GenBank/DDBJ whole genome shotgun (WGS) entry which is preliminary data.</text>
</comment>
<gene>
    <name evidence="1" type="ORF">SIL20_03935</name>
</gene>
<organism evidence="1 2">
    <name type="scientific">Scandinavium lactucae</name>
    <dbReference type="NCBI Taxonomy" id="3095028"/>
    <lineage>
        <taxon>Bacteria</taxon>
        <taxon>Pseudomonadati</taxon>
        <taxon>Pseudomonadota</taxon>
        <taxon>Gammaproteobacteria</taxon>
        <taxon>Enterobacterales</taxon>
        <taxon>Enterobacteriaceae</taxon>
        <taxon>Scandinavium</taxon>
    </lineage>
</organism>
<evidence type="ECO:0000313" key="1">
    <source>
        <dbReference type="EMBL" id="MDX6030665.1"/>
    </source>
</evidence>
<proteinExistence type="predicted"/>
<name>A0AAJ2S3Z2_9ENTR</name>
<evidence type="ECO:0000313" key="2">
    <source>
        <dbReference type="Proteomes" id="UP001282336"/>
    </source>
</evidence>
<sequence>MNISGLFRSIPVARLPSYTSSEVRHSAKNFINELKGIKNTAETKGSKVSSMYQKTENYAAKLAKSADKGNIKDTLKNVSKLEKHSEALFSATGSPFTKSAIAAAREERLNIYSLLANNKLSLR</sequence>
<dbReference type="EMBL" id="JAWXRC010000018">
    <property type="protein sequence ID" value="MDX6030665.1"/>
    <property type="molecule type" value="Genomic_DNA"/>
</dbReference>